<dbReference type="EMBL" id="CP065053">
    <property type="protein sequence ID" value="QPI49376.1"/>
    <property type="molecule type" value="Genomic_DNA"/>
</dbReference>
<accession>A0AA48WB82</accession>
<keyword evidence="3" id="KW-1185">Reference proteome</keyword>
<sequence>MKQTRAHDQPITLQRIEIASPCTASWDKMKGDDRVRHCNDCNKSVFNLSAMPATQAAALMAENSRGELCVRFYRRPDGTVMSGDCGDCGDSPRAAVRQAWRKLPGIAGAALLALSAIGCTGGDEQRVSIDSTDAAVKPPAPGMFVMGEMPPPAHPELDPSPASSGPAVE</sequence>
<feature type="region of interest" description="Disordered" evidence="1">
    <location>
        <begin position="148"/>
        <end position="169"/>
    </location>
</feature>
<dbReference type="Proteomes" id="UP000662888">
    <property type="component" value="Chromosome"/>
</dbReference>
<protein>
    <submittedName>
        <fullName evidence="2">Uncharacterized protein</fullName>
    </submittedName>
</protein>
<gene>
    <name evidence="2" type="ORF">IV454_28680</name>
</gene>
<organism evidence="2 3">
    <name type="scientific">Massilia antarctica</name>
    <dbReference type="NCBI Taxonomy" id="2765360"/>
    <lineage>
        <taxon>Bacteria</taxon>
        <taxon>Pseudomonadati</taxon>
        <taxon>Pseudomonadota</taxon>
        <taxon>Betaproteobacteria</taxon>
        <taxon>Burkholderiales</taxon>
        <taxon>Oxalobacteraceae</taxon>
        <taxon>Telluria group</taxon>
        <taxon>Massilia</taxon>
    </lineage>
</organism>
<evidence type="ECO:0000313" key="2">
    <source>
        <dbReference type="EMBL" id="QPI49376.1"/>
    </source>
</evidence>
<name>A0AA48WB82_9BURK</name>
<evidence type="ECO:0000313" key="3">
    <source>
        <dbReference type="Proteomes" id="UP000662888"/>
    </source>
</evidence>
<dbReference type="RefSeq" id="WP_206088930.1">
    <property type="nucleotide sequence ID" value="NZ_CP065053.1"/>
</dbReference>
<reference evidence="2 3" key="1">
    <citation type="submission" date="2020-11" db="EMBL/GenBank/DDBJ databases">
        <authorList>
            <person name="Sun Q."/>
        </authorList>
    </citation>
    <scope>NUCLEOTIDE SEQUENCE [LARGE SCALE GENOMIC DNA]</scope>
    <source>
        <strain evidence="2 3">P8398</strain>
    </source>
</reference>
<proteinExistence type="predicted"/>
<evidence type="ECO:0000256" key="1">
    <source>
        <dbReference type="SAM" id="MobiDB-lite"/>
    </source>
</evidence>